<dbReference type="Pfam" id="PF11807">
    <property type="entry name" value="UstYa"/>
    <property type="match status" value="1"/>
</dbReference>
<dbReference type="PANTHER" id="PTHR33365">
    <property type="entry name" value="YALI0B05434P"/>
    <property type="match status" value="1"/>
</dbReference>
<dbReference type="Proteomes" id="UP001172102">
    <property type="component" value="Unassembled WGS sequence"/>
</dbReference>
<keyword evidence="6 9" id="KW-0472">Membrane</keyword>
<evidence type="ECO:0000256" key="3">
    <source>
        <dbReference type="ARBA" id="ARBA00022692"/>
    </source>
</evidence>
<evidence type="ECO:0000256" key="5">
    <source>
        <dbReference type="ARBA" id="ARBA00023026"/>
    </source>
</evidence>
<keyword evidence="11" id="KW-1185">Reference proteome</keyword>
<dbReference type="GO" id="GO:0043386">
    <property type="term" value="P:mycotoxin biosynthetic process"/>
    <property type="evidence" value="ECO:0007669"/>
    <property type="project" value="InterPro"/>
</dbReference>
<sequence>MPKSKTYRPVPIDEEGSLEFYQDKNPSQWLHPELDREAPRKKPSRLKNHWAWLAHAVLLSASVTFFALSLCMKNTTSASLPDFLPQIATYSPLFPAVAYEPQKFKLGPIVKDSPYTGYGPKVDKAWDYIANDIGDIMITEEERQKLGLSPDSLKIQDPRTGEWGYRAGVEVFHQLHCLNLLRQAVYRDYYGRKEVGGDVGDADGVEDLMGHVDHCIEAIRQNLMCQSDVSVFTFKTFPELADEGIEGEWPDFEINHMCRNYEAVRRWNNDHVAAWDHNV</sequence>
<accession>A0AA40A981</accession>
<dbReference type="InterPro" id="IPR021765">
    <property type="entry name" value="UstYa-like"/>
</dbReference>
<comment type="caution">
    <text evidence="10">The sequence shown here is derived from an EMBL/GenBank/DDBJ whole genome shotgun (WGS) entry which is preliminary data.</text>
</comment>
<evidence type="ECO:0000256" key="9">
    <source>
        <dbReference type="SAM" id="Phobius"/>
    </source>
</evidence>
<feature type="transmembrane region" description="Helical" evidence="9">
    <location>
        <begin position="50"/>
        <end position="70"/>
    </location>
</feature>
<gene>
    <name evidence="10" type="ORF">B0H67DRAFT_297323</name>
</gene>
<evidence type="ECO:0000256" key="6">
    <source>
        <dbReference type="ARBA" id="ARBA00023136"/>
    </source>
</evidence>
<keyword evidence="4 9" id="KW-1133">Transmembrane helix</keyword>
<comment type="subcellular location">
    <subcellularLocation>
        <location evidence="1">Membrane</location>
        <topology evidence="1">Single-pass membrane protein</topology>
    </subcellularLocation>
</comment>
<evidence type="ECO:0000256" key="4">
    <source>
        <dbReference type="ARBA" id="ARBA00022989"/>
    </source>
</evidence>
<dbReference type="PANTHER" id="PTHR33365:SF4">
    <property type="entry name" value="CYCLOCHLOROTINE BIOSYNTHESIS PROTEIN O"/>
    <property type="match status" value="1"/>
</dbReference>
<evidence type="ECO:0000256" key="7">
    <source>
        <dbReference type="ARBA" id="ARBA00023180"/>
    </source>
</evidence>
<evidence type="ECO:0000313" key="10">
    <source>
        <dbReference type="EMBL" id="KAK0711627.1"/>
    </source>
</evidence>
<comment type="similarity">
    <text evidence="8">Belongs to the ustYa family.</text>
</comment>
<keyword evidence="7" id="KW-0325">Glycoprotein</keyword>
<reference evidence="10" key="1">
    <citation type="submission" date="2023-06" db="EMBL/GenBank/DDBJ databases">
        <title>Genome-scale phylogeny and comparative genomics of the fungal order Sordariales.</title>
        <authorList>
            <consortium name="Lawrence Berkeley National Laboratory"/>
            <person name="Hensen N."/>
            <person name="Bonometti L."/>
            <person name="Westerberg I."/>
            <person name="Brannstrom I.O."/>
            <person name="Guillou S."/>
            <person name="Cros-Aarteil S."/>
            <person name="Calhoun S."/>
            <person name="Haridas S."/>
            <person name="Kuo A."/>
            <person name="Mondo S."/>
            <person name="Pangilinan J."/>
            <person name="Riley R."/>
            <person name="Labutti K."/>
            <person name="Andreopoulos B."/>
            <person name="Lipzen A."/>
            <person name="Chen C."/>
            <person name="Yanf M."/>
            <person name="Daum C."/>
            <person name="Ng V."/>
            <person name="Clum A."/>
            <person name="Steindorff A."/>
            <person name="Ohm R."/>
            <person name="Martin F."/>
            <person name="Silar P."/>
            <person name="Natvig D."/>
            <person name="Lalanne C."/>
            <person name="Gautier V."/>
            <person name="Ament-Velasquez S.L."/>
            <person name="Kruys A."/>
            <person name="Hutchinson M.I."/>
            <person name="Powell A.J."/>
            <person name="Barry K."/>
            <person name="Miller A.N."/>
            <person name="Grigoriev I.V."/>
            <person name="Debuchy R."/>
            <person name="Gladieux P."/>
            <person name="Thoren M.H."/>
            <person name="Johannesson H."/>
        </authorList>
    </citation>
    <scope>NUCLEOTIDE SEQUENCE</scope>
    <source>
        <strain evidence="10">SMH4607-1</strain>
    </source>
</reference>
<name>A0AA40A981_9PEZI</name>
<proteinExistence type="inferred from homology"/>
<keyword evidence="3 9" id="KW-0812">Transmembrane</keyword>
<comment type="pathway">
    <text evidence="2">Mycotoxin biosynthesis.</text>
</comment>
<dbReference type="AlphaFoldDB" id="A0AA40A981"/>
<evidence type="ECO:0000256" key="8">
    <source>
        <dbReference type="ARBA" id="ARBA00035112"/>
    </source>
</evidence>
<evidence type="ECO:0000313" key="11">
    <source>
        <dbReference type="Proteomes" id="UP001172102"/>
    </source>
</evidence>
<organism evidence="10 11">
    <name type="scientific">Lasiosphaeris hirsuta</name>
    <dbReference type="NCBI Taxonomy" id="260670"/>
    <lineage>
        <taxon>Eukaryota</taxon>
        <taxon>Fungi</taxon>
        <taxon>Dikarya</taxon>
        <taxon>Ascomycota</taxon>
        <taxon>Pezizomycotina</taxon>
        <taxon>Sordariomycetes</taxon>
        <taxon>Sordariomycetidae</taxon>
        <taxon>Sordariales</taxon>
        <taxon>Lasiosphaeriaceae</taxon>
        <taxon>Lasiosphaeris</taxon>
    </lineage>
</organism>
<evidence type="ECO:0000256" key="1">
    <source>
        <dbReference type="ARBA" id="ARBA00004167"/>
    </source>
</evidence>
<dbReference type="GO" id="GO:0016020">
    <property type="term" value="C:membrane"/>
    <property type="evidence" value="ECO:0007669"/>
    <property type="project" value="UniProtKB-SubCell"/>
</dbReference>
<dbReference type="EMBL" id="JAUKUA010000005">
    <property type="protein sequence ID" value="KAK0711627.1"/>
    <property type="molecule type" value="Genomic_DNA"/>
</dbReference>
<keyword evidence="5" id="KW-0843">Virulence</keyword>
<protein>
    <recommendedName>
        <fullName evidence="12">Cyclochlorotine biosynthesis protein O</fullName>
    </recommendedName>
</protein>
<evidence type="ECO:0000256" key="2">
    <source>
        <dbReference type="ARBA" id="ARBA00004685"/>
    </source>
</evidence>
<evidence type="ECO:0008006" key="12">
    <source>
        <dbReference type="Google" id="ProtNLM"/>
    </source>
</evidence>